<keyword evidence="1" id="KW-0479">Metal-binding</keyword>
<name>A0A345NMG9_9MICO</name>
<proteinExistence type="predicted"/>
<keyword evidence="7" id="KW-1185">Reference proteome</keyword>
<protein>
    <submittedName>
        <fullName evidence="6">TraR/DksA family transcriptional regulator</fullName>
    </submittedName>
</protein>
<feature type="zinc finger region" description="dksA C4-type" evidence="4">
    <location>
        <begin position="86"/>
        <end position="110"/>
    </location>
</feature>
<evidence type="ECO:0000256" key="4">
    <source>
        <dbReference type="PROSITE-ProRule" id="PRU00510"/>
    </source>
</evidence>
<dbReference type="OrthoDB" id="1121111at2"/>
<dbReference type="EMBL" id="CP031229">
    <property type="protein sequence ID" value="AXH96227.1"/>
    <property type="molecule type" value="Genomic_DNA"/>
</dbReference>
<dbReference type="GO" id="GO:0008270">
    <property type="term" value="F:zinc ion binding"/>
    <property type="evidence" value="ECO:0007669"/>
    <property type="project" value="UniProtKB-KW"/>
</dbReference>
<gene>
    <name evidence="6" type="ORF">DV701_08895</name>
</gene>
<dbReference type="InterPro" id="IPR000962">
    <property type="entry name" value="Znf_DskA_TraR"/>
</dbReference>
<reference evidence="6 7" key="1">
    <citation type="submission" date="2018-07" db="EMBL/GenBank/DDBJ databases">
        <title>Complete genome sequencing of Ornithinimicrobium sp. AMA3305.</title>
        <authorList>
            <person name="Bae J.-W."/>
        </authorList>
    </citation>
    <scope>NUCLEOTIDE SEQUENCE [LARGE SCALE GENOMIC DNA]</scope>
    <source>
        <strain evidence="6 7">AMA3305</strain>
    </source>
</reference>
<dbReference type="Gene3D" id="1.20.120.910">
    <property type="entry name" value="DksA, coiled-coil domain"/>
    <property type="match status" value="1"/>
</dbReference>
<dbReference type="KEGG" id="orn:DV701_08895"/>
<dbReference type="PROSITE" id="PS51128">
    <property type="entry name" value="ZF_DKSA_2"/>
    <property type="match status" value="1"/>
</dbReference>
<dbReference type="AlphaFoldDB" id="A0A345NMG9"/>
<evidence type="ECO:0000313" key="6">
    <source>
        <dbReference type="EMBL" id="AXH96227.1"/>
    </source>
</evidence>
<organism evidence="6 7">
    <name type="scientific">Ornithinimicrobium avium</name>
    <dbReference type="NCBI Taxonomy" id="2283195"/>
    <lineage>
        <taxon>Bacteria</taxon>
        <taxon>Bacillati</taxon>
        <taxon>Actinomycetota</taxon>
        <taxon>Actinomycetes</taxon>
        <taxon>Micrococcales</taxon>
        <taxon>Ornithinimicrobiaceae</taxon>
        <taxon>Ornithinimicrobium</taxon>
    </lineage>
</organism>
<evidence type="ECO:0000256" key="3">
    <source>
        <dbReference type="ARBA" id="ARBA00022833"/>
    </source>
</evidence>
<accession>A0A345NMG9</accession>
<evidence type="ECO:0000259" key="5">
    <source>
        <dbReference type="Pfam" id="PF01258"/>
    </source>
</evidence>
<evidence type="ECO:0000256" key="2">
    <source>
        <dbReference type="ARBA" id="ARBA00022771"/>
    </source>
</evidence>
<keyword evidence="2" id="KW-0863">Zinc-finger</keyword>
<evidence type="ECO:0000256" key="1">
    <source>
        <dbReference type="ARBA" id="ARBA00022723"/>
    </source>
</evidence>
<evidence type="ECO:0000313" key="7">
    <source>
        <dbReference type="Proteomes" id="UP000253790"/>
    </source>
</evidence>
<dbReference type="Pfam" id="PF01258">
    <property type="entry name" value="zf-dskA_traR"/>
    <property type="match status" value="1"/>
</dbReference>
<dbReference type="SUPFAM" id="SSF57716">
    <property type="entry name" value="Glucocorticoid receptor-like (DNA-binding domain)"/>
    <property type="match status" value="1"/>
</dbReference>
<dbReference type="Proteomes" id="UP000253790">
    <property type="component" value="Chromosome"/>
</dbReference>
<dbReference type="SUPFAM" id="SSF109635">
    <property type="entry name" value="DnaK suppressor protein DksA, alpha-hairpin domain"/>
    <property type="match status" value="1"/>
</dbReference>
<dbReference type="RefSeq" id="WP_114927992.1">
    <property type="nucleotide sequence ID" value="NZ_CP031229.1"/>
</dbReference>
<keyword evidence="3" id="KW-0862">Zinc</keyword>
<dbReference type="InterPro" id="IPR037187">
    <property type="entry name" value="DnaK_N"/>
</dbReference>
<sequence length="116" mass="12626">MPVSAADLLLDERTSLHARIRQLQEAMGVIVESSRDSNADDEHDPEGQTIAFERAQLAAVTDQAVAHLAEVDAALDRVAQGSYGRCEVCRQPIAPARLEVRPTARTCVQHAPGRTR</sequence>
<feature type="domain" description="Zinc finger DksA/TraR C4-type" evidence="5">
    <location>
        <begin position="81"/>
        <end position="108"/>
    </location>
</feature>
<dbReference type="PANTHER" id="PTHR33823">
    <property type="entry name" value="RNA POLYMERASE-BINDING TRANSCRIPTION FACTOR DKSA-RELATED"/>
    <property type="match status" value="1"/>
</dbReference>
<dbReference type="PANTHER" id="PTHR33823:SF4">
    <property type="entry name" value="GENERAL STRESS PROTEIN 16O"/>
    <property type="match status" value="1"/>
</dbReference>